<name>A0ABQ0MK33_9BACT</name>
<feature type="signal peptide" evidence="1">
    <location>
        <begin position="1"/>
        <end position="20"/>
    </location>
</feature>
<proteinExistence type="predicted"/>
<sequence length="119" mass="12933">MKKFLVTTLIFAATATTAHAGLKVVGRGDAMRLDPTSYPPAMKANYDIMRAKCVKCHTLERTIVAIQTGVAPISGQPFDRSATKAYGIKMLRKPDSNMSKPEVKATVDLMNYLLSEAGQ</sequence>
<dbReference type="InterPro" id="IPR036909">
    <property type="entry name" value="Cyt_c-like_dom_sf"/>
</dbReference>
<evidence type="ECO:0000313" key="2">
    <source>
        <dbReference type="EMBL" id="GAW67404.1"/>
    </source>
</evidence>
<evidence type="ECO:0000256" key="1">
    <source>
        <dbReference type="SAM" id="SignalP"/>
    </source>
</evidence>
<accession>A0ABQ0MK33</accession>
<gene>
    <name evidence="2" type="ORF">GPEL0_01r3215</name>
</gene>
<keyword evidence="3" id="KW-1185">Reference proteome</keyword>
<organism evidence="2 3">
    <name type="scientific">Geoanaerobacter pelophilus</name>
    <dbReference type="NCBI Taxonomy" id="60036"/>
    <lineage>
        <taxon>Bacteria</taxon>
        <taxon>Pseudomonadati</taxon>
        <taxon>Thermodesulfobacteriota</taxon>
        <taxon>Desulfuromonadia</taxon>
        <taxon>Geobacterales</taxon>
        <taxon>Geobacteraceae</taxon>
        <taxon>Geoanaerobacter</taxon>
    </lineage>
</organism>
<reference evidence="3" key="1">
    <citation type="submission" date="2017-05" db="EMBL/GenBank/DDBJ databases">
        <title>Draft genome sequence of Geobacter pelophilus, a iron(III)-reducing bacteria.</title>
        <authorList>
            <person name="Aoyagi T."/>
            <person name="Koike H."/>
            <person name="Morita T."/>
            <person name="Sato Y."/>
            <person name="Habe H."/>
            <person name="Hori T."/>
        </authorList>
    </citation>
    <scope>NUCLEOTIDE SEQUENCE [LARGE SCALE GENOMIC DNA]</scope>
    <source>
        <strain evidence="3">Drf2</strain>
    </source>
</reference>
<protein>
    <submittedName>
        <fullName evidence="2">Cytochrome C</fullName>
    </submittedName>
</protein>
<dbReference type="Proteomes" id="UP000194153">
    <property type="component" value="Unassembled WGS sequence"/>
</dbReference>
<dbReference type="RefSeq" id="WP_085813663.1">
    <property type="nucleotide sequence ID" value="NZ_BDQG01000001.1"/>
</dbReference>
<dbReference type="SUPFAM" id="SSF46626">
    <property type="entry name" value="Cytochrome c"/>
    <property type="match status" value="1"/>
</dbReference>
<evidence type="ECO:0000313" key="3">
    <source>
        <dbReference type="Proteomes" id="UP000194153"/>
    </source>
</evidence>
<feature type="chain" id="PRO_5046852920" evidence="1">
    <location>
        <begin position="21"/>
        <end position="119"/>
    </location>
</feature>
<dbReference type="EMBL" id="BDQG01000001">
    <property type="protein sequence ID" value="GAW67404.1"/>
    <property type="molecule type" value="Genomic_DNA"/>
</dbReference>
<comment type="caution">
    <text evidence="2">The sequence shown here is derived from an EMBL/GenBank/DDBJ whole genome shotgun (WGS) entry which is preliminary data.</text>
</comment>
<keyword evidence="1" id="KW-0732">Signal</keyword>